<sequence>MKKKNFAIVIIIALLAITNLQAQVTFKPGINAGLNIATLTNSELNAKADFYIGAFGAIKFSKFYTLQPEITYSRQGGKGNVVMETDDYNYPVDRPLSDPSLINPDFIVQRMGNVNVSLQYISSLTINKFHFNEKFYVLVGPFLDILITDNIKVSPEKYKKRYTKDADVDLGIVGGLGYSLNKNIAFETRVKKGVVGALINQNDYSGSGRNNLVYQFGIAYTFSKK</sequence>
<gene>
    <name evidence="3" type="ORF">B0A66_04905</name>
</gene>
<dbReference type="OrthoDB" id="947434at2"/>
<dbReference type="Proteomes" id="UP000198345">
    <property type="component" value="Unassembled WGS sequence"/>
</dbReference>
<name>A0A226HLQ1_9FLAO</name>
<comment type="caution">
    <text evidence="3">The sequence shown here is derived from an EMBL/GenBank/DDBJ whole genome shotgun (WGS) entry which is preliminary data.</text>
</comment>
<accession>A0A226HLQ1</accession>
<dbReference type="RefSeq" id="WP_089048741.1">
    <property type="nucleotide sequence ID" value="NZ_FXTV01000012.1"/>
</dbReference>
<dbReference type="Pfam" id="PF13568">
    <property type="entry name" value="OMP_b-brl_2"/>
    <property type="match status" value="1"/>
</dbReference>
<evidence type="ECO:0000313" key="4">
    <source>
        <dbReference type="Proteomes" id="UP000198345"/>
    </source>
</evidence>
<proteinExistence type="predicted"/>
<evidence type="ECO:0000256" key="1">
    <source>
        <dbReference type="SAM" id="SignalP"/>
    </source>
</evidence>
<dbReference type="EMBL" id="MUGW01000009">
    <property type="protein sequence ID" value="OXA94400.1"/>
    <property type="molecule type" value="Genomic_DNA"/>
</dbReference>
<evidence type="ECO:0000313" key="3">
    <source>
        <dbReference type="EMBL" id="OXA94400.1"/>
    </source>
</evidence>
<reference evidence="3 4" key="1">
    <citation type="submission" date="2016-11" db="EMBL/GenBank/DDBJ databases">
        <title>Whole genomes of Flavobacteriaceae.</title>
        <authorList>
            <person name="Stine C."/>
            <person name="Li C."/>
            <person name="Tadesse D."/>
        </authorList>
    </citation>
    <scope>NUCLEOTIDE SEQUENCE [LARGE SCALE GENOMIC DNA]</scope>
    <source>
        <strain evidence="3 4">DSM 18292</strain>
    </source>
</reference>
<feature type="domain" description="Outer membrane protein beta-barrel" evidence="2">
    <location>
        <begin position="21"/>
        <end position="191"/>
    </location>
</feature>
<protein>
    <recommendedName>
        <fullName evidence="2">Outer membrane protein beta-barrel domain-containing protein</fullName>
    </recommendedName>
</protein>
<feature type="chain" id="PRO_5011991154" description="Outer membrane protein beta-barrel domain-containing protein" evidence="1">
    <location>
        <begin position="23"/>
        <end position="225"/>
    </location>
</feature>
<dbReference type="AlphaFoldDB" id="A0A226HLQ1"/>
<organism evidence="3 4">
    <name type="scientific">Flavobacterium hercynium</name>
    <dbReference type="NCBI Taxonomy" id="387094"/>
    <lineage>
        <taxon>Bacteria</taxon>
        <taxon>Pseudomonadati</taxon>
        <taxon>Bacteroidota</taxon>
        <taxon>Flavobacteriia</taxon>
        <taxon>Flavobacteriales</taxon>
        <taxon>Flavobacteriaceae</taxon>
        <taxon>Flavobacterium</taxon>
    </lineage>
</organism>
<evidence type="ECO:0000259" key="2">
    <source>
        <dbReference type="Pfam" id="PF13568"/>
    </source>
</evidence>
<keyword evidence="4" id="KW-1185">Reference proteome</keyword>
<feature type="signal peptide" evidence="1">
    <location>
        <begin position="1"/>
        <end position="22"/>
    </location>
</feature>
<dbReference type="InterPro" id="IPR025665">
    <property type="entry name" value="Beta-barrel_OMP_2"/>
</dbReference>
<keyword evidence="1" id="KW-0732">Signal</keyword>